<dbReference type="Gene3D" id="2.60.40.10">
    <property type="entry name" value="Immunoglobulins"/>
    <property type="match status" value="1"/>
</dbReference>
<keyword evidence="3" id="KW-1280">Immunoglobulin</keyword>
<evidence type="ECO:0000256" key="2">
    <source>
        <dbReference type="ARBA" id="ARBA00023130"/>
    </source>
</evidence>
<proteinExistence type="predicted"/>
<organism evidence="6 7">
    <name type="scientific">Myodes glareolus</name>
    <name type="common">Bank vole</name>
    <name type="synonym">Clethrionomys glareolus</name>
    <dbReference type="NCBI Taxonomy" id="447135"/>
    <lineage>
        <taxon>Eukaryota</taxon>
        <taxon>Metazoa</taxon>
        <taxon>Chordata</taxon>
        <taxon>Craniata</taxon>
        <taxon>Vertebrata</taxon>
        <taxon>Euteleostomi</taxon>
        <taxon>Mammalia</taxon>
        <taxon>Eutheria</taxon>
        <taxon>Euarchontoglires</taxon>
        <taxon>Glires</taxon>
        <taxon>Rodentia</taxon>
        <taxon>Myomorpha</taxon>
        <taxon>Muroidea</taxon>
        <taxon>Cricetidae</taxon>
        <taxon>Arvicolinae</taxon>
        <taxon>Myodes</taxon>
    </lineage>
</organism>
<dbReference type="PROSITE" id="PS50835">
    <property type="entry name" value="IG_LIKE"/>
    <property type="match status" value="1"/>
</dbReference>
<dbReference type="FunFam" id="2.60.40.10:FF:000556">
    <property type="entry name" value="Immunoglobulin heavy variable 7-81 (non-functional)"/>
    <property type="match status" value="1"/>
</dbReference>
<dbReference type="InterPro" id="IPR013783">
    <property type="entry name" value="Ig-like_fold"/>
</dbReference>
<feature type="chain" id="PRO_5043564429" description="Ig-like domain-containing protein" evidence="4">
    <location>
        <begin position="20"/>
        <end position="120"/>
    </location>
</feature>
<dbReference type="SUPFAM" id="SSF48726">
    <property type="entry name" value="Immunoglobulin"/>
    <property type="match status" value="1"/>
</dbReference>
<protein>
    <recommendedName>
        <fullName evidence="5">Ig-like domain-containing protein</fullName>
    </recommendedName>
</protein>
<name>A0AAW0H9E2_MYOGA</name>
<keyword evidence="2" id="KW-1064">Adaptive immunity</keyword>
<comment type="caution">
    <text evidence="6">The sequence shown here is derived from an EMBL/GenBank/DDBJ whole genome shotgun (WGS) entry which is preliminary data.</text>
</comment>
<evidence type="ECO:0000259" key="5">
    <source>
        <dbReference type="PROSITE" id="PS50835"/>
    </source>
</evidence>
<dbReference type="SMART" id="SM00406">
    <property type="entry name" value="IGv"/>
    <property type="match status" value="1"/>
</dbReference>
<keyword evidence="1" id="KW-0391">Immunity</keyword>
<dbReference type="InterPro" id="IPR007110">
    <property type="entry name" value="Ig-like_dom"/>
</dbReference>
<dbReference type="GO" id="GO:0005576">
    <property type="term" value="C:extracellular region"/>
    <property type="evidence" value="ECO:0007669"/>
    <property type="project" value="UniProtKB-ARBA"/>
</dbReference>
<dbReference type="PANTHER" id="PTHR23266">
    <property type="entry name" value="IMMUNOGLOBULIN HEAVY CHAIN"/>
    <property type="match status" value="1"/>
</dbReference>
<dbReference type="GO" id="GO:0005886">
    <property type="term" value="C:plasma membrane"/>
    <property type="evidence" value="ECO:0007669"/>
    <property type="project" value="UniProtKB-ARBA"/>
</dbReference>
<feature type="domain" description="Ig-like" evidence="5">
    <location>
        <begin position="19"/>
        <end position="120"/>
    </location>
</feature>
<dbReference type="Proteomes" id="UP001488838">
    <property type="component" value="Unassembled WGS sequence"/>
</dbReference>
<reference evidence="6 7" key="1">
    <citation type="journal article" date="2023" name="bioRxiv">
        <title>Conserved and derived expression patterns and positive selection on dental genes reveal complex evolutionary context of ever-growing rodent molars.</title>
        <authorList>
            <person name="Calamari Z.T."/>
            <person name="Song A."/>
            <person name="Cohen E."/>
            <person name="Akter M."/>
            <person name="Roy R.D."/>
            <person name="Hallikas O."/>
            <person name="Christensen M.M."/>
            <person name="Li P."/>
            <person name="Marangoni P."/>
            <person name="Jernvall J."/>
            <person name="Klein O.D."/>
        </authorList>
    </citation>
    <scope>NUCLEOTIDE SEQUENCE [LARGE SCALE GENOMIC DNA]</scope>
    <source>
        <strain evidence="6">V071</strain>
    </source>
</reference>
<dbReference type="InterPro" id="IPR050199">
    <property type="entry name" value="IgHV"/>
</dbReference>
<sequence length="120" mass="13526">MECVWRLLFLLAAVQSAQAEVLLMQSGSELKQPGQSVKISCKASGYTFTDYSINWVKQEPGQHLKWMGYINTETGNPNYADGFKGRFVFSLDTSVNTAYLQISSLKNEDTAIYYCARYTV</sequence>
<evidence type="ECO:0000313" key="6">
    <source>
        <dbReference type="EMBL" id="KAK7798404.1"/>
    </source>
</evidence>
<evidence type="ECO:0000256" key="4">
    <source>
        <dbReference type="SAM" id="SignalP"/>
    </source>
</evidence>
<dbReference type="GO" id="GO:0002250">
    <property type="term" value="P:adaptive immune response"/>
    <property type="evidence" value="ECO:0007669"/>
    <property type="project" value="UniProtKB-KW"/>
</dbReference>
<evidence type="ECO:0000256" key="1">
    <source>
        <dbReference type="ARBA" id="ARBA00022859"/>
    </source>
</evidence>
<dbReference type="AlphaFoldDB" id="A0AAW0H9E2"/>
<dbReference type="InterPro" id="IPR036179">
    <property type="entry name" value="Ig-like_dom_sf"/>
</dbReference>
<evidence type="ECO:0000313" key="7">
    <source>
        <dbReference type="Proteomes" id="UP001488838"/>
    </source>
</evidence>
<evidence type="ECO:0000256" key="3">
    <source>
        <dbReference type="ARBA" id="ARBA00043265"/>
    </source>
</evidence>
<accession>A0AAW0H9E2</accession>
<dbReference type="InterPro" id="IPR013106">
    <property type="entry name" value="Ig_V-set"/>
</dbReference>
<dbReference type="GO" id="GO:0019814">
    <property type="term" value="C:immunoglobulin complex"/>
    <property type="evidence" value="ECO:0007669"/>
    <property type="project" value="UniProtKB-KW"/>
</dbReference>
<feature type="signal peptide" evidence="4">
    <location>
        <begin position="1"/>
        <end position="19"/>
    </location>
</feature>
<dbReference type="Pfam" id="PF07686">
    <property type="entry name" value="V-set"/>
    <property type="match status" value="1"/>
</dbReference>
<keyword evidence="7" id="KW-1185">Reference proteome</keyword>
<keyword evidence="4" id="KW-0732">Signal</keyword>
<dbReference type="EMBL" id="JBBHLL010000701">
    <property type="protein sequence ID" value="KAK7798404.1"/>
    <property type="molecule type" value="Genomic_DNA"/>
</dbReference>
<gene>
    <name evidence="6" type="ORF">U0070_021072</name>
</gene>